<feature type="transmembrane region" description="Helical" evidence="2">
    <location>
        <begin position="12"/>
        <end position="37"/>
    </location>
</feature>
<dbReference type="Proteomes" id="UP000518878">
    <property type="component" value="Unassembled WGS sequence"/>
</dbReference>
<proteinExistence type="predicted"/>
<sequence length="441" mass="47039">MTLFRSSRRVRGVTLVELMVALVLGLIVAGGIVTVFLSTSSSNRAQTQLARLQEEGRFAVTRIASDLKMAGAQYCSGTSGVATVADKSGVALDSLRSPTVLAKDLTFPQNTTPWGDPYPAKPTAAYSLPSFFYMRGFDCTKSTCAPDSPPTADDGVPAMGDKVGDRVKGAAVLQLRYVDSGRGWAIGGASTVVGNNGLISSIHIEPKTALGEAKLDGIADNEFMMLADCSTAQIFQTTGNPDFVPVDTAGNFSAPRALTPQSAPRFFRMKTDFRTITYFLQVVSDDGTETGAKTGALMRCDSGNTPACQELVRGTERLDFTYGIEDANGLLHYLTADEVDSRAANTIDCPTGPPGSTATDQGCLWRALKTVEVNLLMDGQAPLYTLQGPDIAYAYSPEGNTTPKAPDDRGDNGIAPSEQGFPNQMLRRQFGTLVMMRNYNP</sequence>
<reference evidence="3 4" key="1">
    <citation type="journal article" date="2006" name="Int. J. Syst. Evol. Microbiol.">
        <title>Dyella yeojuensis sp. nov., isolated from greenhouse soil in Korea.</title>
        <authorList>
            <person name="Kim B.Y."/>
            <person name="Weon H.Y."/>
            <person name="Lee K.H."/>
            <person name="Seok S.J."/>
            <person name="Kwon S.W."/>
            <person name="Go S.J."/>
            <person name="Stackebrandt E."/>
        </authorList>
    </citation>
    <scope>NUCLEOTIDE SEQUENCE [LARGE SCALE GENOMIC DNA]</scope>
    <source>
        <strain evidence="3 4">DSM 17673</strain>
    </source>
</reference>
<dbReference type="AlphaFoldDB" id="A0A7X5QU47"/>
<dbReference type="InterPro" id="IPR012902">
    <property type="entry name" value="N_methyl_site"/>
</dbReference>
<evidence type="ECO:0000256" key="1">
    <source>
        <dbReference type="SAM" id="MobiDB-lite"/>
    </source>
</evidence>
<dbReference type="Pfam" id="PF16074">
    <property type="entry name" value="PilW"/>
    <property type="match status" value="1"/>
</dbReference>
<accession>A0A7X5QU47</accession>
<protein>
    <recommendedName>
        <fullName evidence="5">Type IV pilus assembly protein PilW</fullName>
    </recommendedName>
</protein>
<dbReference type="RefSeq" id="WP_166700477.1">
    <property type="nucleotide sequence ID" value="NZ_JAAQTL010000001.1"/>
</dbReference>
<evidence type="ECO:0000256" key="2">
    <source>
        <dbReference type="SAM" id="Phobius"/>
    </source>
</evidence>
<dbReference type="GO" id="GO:0043683">
    <property type="term" value="P:type IV pilus assembly"/>
    <property type="evidence" value="ECO:0007669"/>
    <property type="project" value="InterPro"/>
</dbReference>
<evidence type="ECO:0000313" key="3">
    <source>
        <dbReference type="EMBL" id="NID15471.1"/>
    </source>
</evidence>
<evidence type="ECO:0008006" key="5">
    <source>
        <dbReference type="Google" id="ProtNLM"/>
    </source>
</evidence>
<feature type="region of interest" description="Disordered" evidence="1">
    <location>
        <begin position="396"/>
        <end position="420"/>
    </location>
</feature>
<organism evidence="3 4">
    <name type="scientific">Luteibacter yeojuensis</name>
    <dbReference type="NCBI Taxonomy" id="345309"/>
    <lineage>
        <taxon>Bacteria</taxon>
        <taxon>Pseudomonadati</taxon>
        <taxon>Pseudomonadota</taxon>
        <taxon>Gammaproteobacteria</taxon>
        <taxon>Lysobacterales</taxon>
        <taxon>Rhodanobacteraceae</taxon>
        <taxon>Luteibacter</taxon>
    </lineage>
</organism>
<keyword evidence="2" id="KW-0812">Transmembrane</keyword>
<keyword evidence="2" id="KW-0472">Membrane</keyword>
<dbReference type="Pfam" id="PF07963">
    <property type="entry name" value="N_methyl"/>
    <property type="match status" value="1"/>
</dbReference>
<dbReference type="EMBL" id="JAAQTL010000001">
    <property type="protein sequence ID" value="NID15471.1"/>
    <property type="molecule type" value="Genomic_DNA"/>
</dbReference>
<comment type="caution">
    <text evidence="3">The sequence shown here is derived from an EMBL/GenBank/DDBJ whole genome shotgun (WGS) entry which is preliminary data.</text>
</comment>
<dbReference type="InterPro" id="IPR032092">
    <property type="entry name" value="PilW"/>
</dbReference>
<name>A0A7X5QU47_9GAMM</name>
<evidence type="ECO:0000313" key="4">
    <source>
        <dbReference type="Proteomes" id="UP000518878"/>
    </source>
</evidence>
<keyword evidence="2" id="KW-1133">Transmembrane helix</keyword>
<dbReference type="PROSITE" id="PS00409">
    <property type="entry name" value="PROKAR_NTER_METHYL"/>
    <property type="match status" value="1"/>
</dbReference>
<gene>
    <name evidence="3" type="ORF">HBF32_08365</name>
</gene>
<keyword evidence="4" id="KW-1185">Reference proteome</keyword>